<evidence type="ECO:0000313" key="2">
    <source>
        <dbReference type="EMBL" id="SET87217.1"/>
    </source>
</evidence>
<sequence length="167" mass="18861">MKRIALILSVGLFLMTSCVYESGVSEAYSKYRFKDGVTTVSVPGWVIHLAAGIGDLEESERDLLKSIDGVKVIAVEDNNLNARIDLHEEFYKKISEKKDYEQLMVVREEDQSVTIFGRMDESLIKEMVILVGGDDNALIYVKGEISPEILNNQIDISNPDRFLSFKH</sequence>
<dbReference type="KEGG" id="dori:FH5T_18775"/>
<name>X5DNR6_9BACT</name>
<evidence type="ECO:0000313" key="1">
    <source>
        <dbReference type="EMBL" id="AHW62277.1"/>
    </source>
</evidence>
<reference evidence="2 4" key="2">
    <citation type="submission" date="2016-10" db="EMBL/GenBank/DDBJ databases">
        <authorList>
            <person name="de Groot N.N."/>
        </authorList>
    </citation>
    <scope>NUCLEOTIDE SEQUENCE [LARGE SCALE GENOMIC DNA]</scope>
    <source>
        <strain evidence="2 4">DSM 25947</strain>
    </source>
</reference>
<organism evidence="2 4">
    <name type="scientific">Draconibacterium orientale</name>
    <dbReference type="NCBI Taxonomy" id="1168034"/>
    <lineage>
        <taxon>Bacteria</taxon>
        <taxon>Pseudomonadati</taxon>
        <taxon>Bacteroidota</taxon>
        <taxon>Bacteroidia</taxon>
        <taxon>Marinilabiliales</taxon>
        <taxon>Prolixibacteraceae</taxon>
        <taxon>Draconibacterium</taxon>
    </lineage>
</organism>
<evidence type="ECO:0000313" key="3">
    <source>
        <dbReference type="Proteomes" id="UP000023772"/>
    </source>
</evidence>
<protein>
    <recommendedName>
        <fullName evidence="5">DUF4252 domain-containing protein</fullName>
    </recommendedName>
</protein>
<dbReference type="EMBL" id="CP007451">
    <property type="protein sequence ID" value="AHW62277.1"/>
    <property type="molecule type" value="Genomic_DNA"/>
</dbReference>
<dbReference type="Proteomes" id="UP000181981">
    <property type="component" value="Unassembled WGS sequence"/>
</dbReference>
<dbReference type="PROSITE" id="PS51257">
    <property type="entry name" value="PROKAR_LIPOPROTEIN"/>
    <property type="match status" value="1"/>
</dbReference>
<proteinExistence type="predicted"/>
<dbReference type="eggNOG" id="ENOG5032TJD">
    <property type="taxonomic scope" value="Bacteria"/>
</dbReference>
<keyword evidence="3" id="KW-1185">Reference proteome</keyword>
<dbReference type="HOGENOM" id="CLU_1591923_0_0_10"/>
<dbReference type="Proteomes" id="UP000023772">
    <property type="component" value="Chromosome"/>
</dbReference>
<dbReference type="RefSeq" id="WP_038561905.1">
    <property type="nucleotide sequence ID" value="NZ_FOHT01000026.1"/>
</dbReference>
<dbReference type="AlphaFoldDB" id="X5DNR6"/>
<evidence type="ECO:0000313" key="4">
    <source>
        <dbReference type="Proteomes" id="UP000181981"/>
    </source>
</evidence>
<accession>X5DNR6</accession>
<reference evidence="1 3" key="1">
    <citation type="submission" date="2014-03" db="EMBL/GenBank/DDBJ databases">
        <title>Complete genome sequence of a deeply braunched marine Bacteroidia bacterium Draconibacterium orientale type strain FH5T.</title>
        <authorList>
            <person name="Li X."/>
            <person name="Wang X."/>
            <person name="Xie Z."/>
            <person name="Du Z."/>
            <person name="Chen G."/>
        </authorList>
    </citation>
    <scope>NUCLEOTIDE SEQUENCE [LARGE SCALE GENOMIC DNA]</scope>
    <source>
        <strain evidence="1 3">FH5</strain>
    </source>
</reference>
<gene>
    <name evidence="1" type="ORF">FH5T_18775</name>
    <name evidence="2" type="ORF">SAMN05444285_12658</name>
</gene>
<dbReference type="InterPro" id="IPR025348">
    <property type="entry name" value="DUF4252"/>
</dbReference>
<evidence type="ECO:0008006" key="5">
    <source>
        <dbReference type="Google" id="ProtNLM"/>
    </source>
</evidence>
<dbReference type="EMBL" id="FOHT01000026">
    <property type="protein sequence ID" value="SET87217.1"/>
    <property type="molecule type" value="Genomic_DNA"/>
</dbReference>
<dbReference type="OrthoDB" id="1120543at2"/>
<dbReference type="Pfam" id="PF14060">
    <property type="entry name" value="DUF4252"/>
    <property type="match status" value="1"/>
</dbReference>